<dbReference type="EMBL" id="CACVBM020000188">
    <property type="protein sequence ID" value="CAA7015579.1"/>
    <property type="molecule type" value="Genomic_DNA"/>
</dbReference>
<comment type="caution">
    <text evidence="8">The sequence shown here is derived from an EMBL/GenBank/DDBJ whole genome shotgun (WGS) entry which is preliminary data.</text>
</comment>
<dbReference type="Pfam" id="PF03031">
    <property type="entry name" value="NIF"/>
    <property type="match status" value="1"/>
</dbReference>
<evidence type="ECO:0000256" key="2">
    <source>
        <dbReference type="ARBA" id="ARBA00022801"/>
    </source>
</evidence>
<keyword evidence="3 6" id="KW-0539">Nucleus</keyword>
<evidence type="ECO:0000256" key="6">
    <source>
        <dbReference type="RuleBase" id="RU366066"/>
    </source>
</evidence>
<dbReference type="InterPro" id="IPR004274">
    <property type="entry name" value="FCP1_dom"/>
</dbReference>
<proteinExistence type="predicted"/>
<evidence type="ECO:0000313" key="9">
    <source>
        <dbReference type="Proteomes" id="UP000467841"/>
    </source>
</evidence>
<dbReference type="SUPFAM" id="SSF56784">
    <property type="entry name" value="HAD-like"/>
    <property type="match status" value="1"/>
</dbReference>
<organism evidence="8 9">
    <name type="scientific">Microthlaspi erraticum</name>
    <dbReference type="NCBI Taxonomy" id="1685480"/>
    <lineage>
        <taxon>Eukaryota</taxon>
        <taxon>Viridiplantae</taxon>
        <taxon>Streptophyta</taxon>
        <taxon>Embryophyta</taxon>
        <taxon>Tracheophyta</taxon>
        <taxon>Spermatophyta</taxon>
        <taxon>Magnoliopsida</taxon>
        <taxon>eudicotyledons</taxon>
        <taxon>Gunneridae</taxon>
        <taxon>Pentapetalae</taxon>
        <taxon>rosids</taxon>
        <taxon>malvids</taxon>
        <taxon>Brassicales</taxon>
        <taxon>Brassicaceae</taxon>
        <taxon>Coluteocarpeae</taxon>
        <taxon>Microthlaspi</taxon>
    </lineage>
</organism>
<evidence type="ECO:0000256" key="4">
    <source>
        <dbReference type="ARBA" id="ARBA00047761"/>
    </source>
</evidence>
<feature type="domain" description="FCP1 homology" evidence="7">
    <location>
        <begin position="79"/>
        <end position="265"/>
    </location>
</feature>
<dbReference type="SMART" id="SM00577">
    <property type="entry name" value="CPDc"/>
    <property type="match status" value="1"/>
</dbReference>
<dbReference type="InterPro" id="IPR011947">
    <property type="entry name" value="FCP1_euk"/>
</dbReference>
<comment type="catalytic activity">
    <reaction evidence="4 6">
        <text>O-phospho-L-seryl-[protein] + H2O = L-seryl-[protein] + phosphate</text>
        <dbReference type="Rhea" id="RHEA:20629"/>
        <dbReference type="Rhea" id="RHEA-COMP:9863"/>
        <dbReference type="Rhea" id="RHEA-COMP:11604"/>
        <dbReference type="ChEBI" id="CHEBI:15377"/>
        <dbReference type="ChEBI" id="CHEBI:29999"/>
        <dbReference type="ChEBI" id="CHEBI:43474"/>
        <dbReference type="ChEBI" id="CHEBI:83421"/>
        <dbReference type="EC" id="3.1.3.16"/>
    </reaction>
</comment>
<evidence type="ECO:0000256" key="3">
    <source>
        <dbReference type="ARBA" id="ARBA00023242"/>
    </source>
</evidence>
<accession>A0A6D2HJR0</accession>
<reference evidence="8" key="1">
    <citation type="submission" date="2020-01" db="EMBL/GenBank/DDBJ databases">
        <authorList>
            <person name="Mishra B."/>
        </authorList>
    </citation>
    <scope>NUCLEOTIDE SEQUENCE [LARGE SCALE GENOMIC DNA]</scope>
</reference>
<evidence type="ECO:0000313" key="8">
    <source>
        <dbReference type="EMBL" id="CAA7015579.1"/>
    </source>
</evidence>
<dbReference type="PANTHER" id="PTHR23081:SF21">
    <property type="entry name" value="RNA POLYMERASE II C-TERMINAL DOMAIN PHOSPHATASE-LIKE-RELATED"/>
    <property type="match status" value="1"/>
</dbReference>
<dbReference type="AlphaFoldDB" id="A0A6D2HJR0"/>
<comment type="catalytic activity">
    <reaction evidence="5 6">
        <text>O-phospho-L-threonyl-[protein] + H2O = L-threonyl-[protein] + phosphate</text>
        <dbReference type="Rhea" id="RHEA:47004"/>
        <dbReference type="Rhea" id="RHEA-COMP:11060"/>
        <dbReference type="Rhea" id="RHEA-COMP:11605"/>
        <dbReference type="ChEBI" id="CHEBI:15377"/>
        <dbReference type="ChEBI" id="CHEBI:30013"/>
        <dbReference type="ChEBI" id="CHEBI:43474"/>
        <dbReference type="ChEBI" id="CHEBI:61977"/>
        <dbReference type="EC" id="3.1.3.16"/>
    </reaction>
</comment>
<dbReference type="InterPro" id="IPR023214">
    <property type="entry name" value="HAD_sf"/>
</dbReference>
<dbReference type="GO" id="GO:0005634">
    <property type="term" value="C:nucleus"/>
    <property type="evidence" value="ECO:0007669"/>
    <property type="project" value="UniProtKB-SubCell"/>
</dbReference>
<dbReference type="Gene3D" id="3.40.50.1000">
    <property type="entry name" value="HAD superfamily/HAD-like"/>
    <property type="match status" value="1"/>
</dbReference>
<comment type="subcellular location">
    <subcellularLocation>
        <location evidence="1 6">Nucleus</location>
    </subcellularLocation>
</comment>
<dbReference type="PROSITE" id="PS50969">
    <property type="entry name" value="FCP1"/>
    <property type="match status" value="1"/>
</dbReference>
<dbReference type="EC" id="3.1.3.16" evidence="6"/>
<evidence type="ECO:0000259" key="7">
    <source>
        <dbReference type="PROSITE" id="PS50969"/>
    </source>
</evidence>
<keyword evidence="9" id="KW-1185">Reference proteome</keyword>
<dbReference type="OrthoDB" id="10249888at2759"/>
<dbReference type="InterPro" id="IPR036412">
    <property type="entry name" value="HAD-like_sf"/>
</dbReference>
<evidence type="ECO:0000256" key="1">
    <source>
        <dbReference type="ARBA" id="ARBA00004123"/>
    </source>
</evidence>
<evidence type="ECO:0000256" key="5">
    <source>
        <dbReference type="ARBA" id="ARBA00048336"/>
    </source>
</evidence>
<gene>
    <name evidence="8" type="ORF">MERR_LOCUS2814</name>
</gene>
<keyword evidence="2 6" id="KW-0378">Hydrolase</keyword>
<dbReference type="InterPro" id="IPR039189">
    <property type="entry name" value="Fcp1"/>
</dbReference>
<dbReference type="GO" id="GO:0008420">
    <property type="term" value="F:RNA polymerase II CTD heptapeptide repeat phosphatase activity"/>
    <property type="evidence" value="ECO:0007669"/>
    <property type="project" value="UniProtKB-UniRule"/>
</dbReference>
<dbReference type="CDD" id="cd07521">
    <property type="entry name" value="HAD_FCP1-like"/>
    <property type="match status" value="1"/>
</dbReference>
<dbReference type="NCBIfam" id="TIGR02250">
    <property type="entry name" value="FCP1_euk"/>
    <property type="match status" value="1"/>
</dbReference>
<name>A0A6D2HJR0_9BRAS</name>
<comment type="function">
    <text evidence="6">This promotes the activity of RNA polymerase II.</text>
</comment>
<dbReference type="Proteomes" id="UP000467841">
    <property type="component" value="Unassembled WGS sequence"/>
</dbReference>
<protein>
    <recommendedName>
        <fullName evidence="6">RNA polymerase II C-terminal domain phosphatase-like</fullName>
        <ecNumber evidence="6">3.1.3.16</ecNumber>
    </recommendedName>
</protein>
<dbReference type="PANTHER" id="PTHR23081">
    <property type="entry name" value="RNA POLYMERASE II CTD PHOSPHATASE"/>
    <property type="match status" value="1"/>
</dbReference>
<sequence>MSLGVEPVIKESSSPSSCGHCHVSYGVCMLCESTVDKRQGLPFDYQLQGSKLSHDAVTSTKGFITQYHSHKKNKLHLKKKKNKLHLVLDLDHTLIHSASVSCLSEEEKYLIKEAGSKTRKDLWKIKLGEDSTDPYLIKLRPFLRKFLKEADKMFLMHLYTMGSRGYAEAMLELIDPDGIYFGDRVITRDESPYEKTLSLVLAEARKVVIVDDTRRVWTYHKSNLVDISRYHYFRVDFQQESKSYSEERRDESENDGGLANVLKLLKHVHSGFFRVREELLGKQDVRFLLQETDIQLLN</sequence>